<evidence type="ECO:0000256" key="5">
    <source>
        <dbReference type="ARBA" id="ARBA00022603"/>
    </source>
</evidence>
<accession>A0A1E5UVA9</accession>
<dbReference type="OrthoDB" id="2516at2759"/>
<dbReference type="Gene3D" id="3.40.50.720">
    <property type="entry name" value="NAD(P)-binding Rossmann-like Domain"/>
    <property type="match status" value="2"/>
</dbReference>
<dbReference type="InterPro" id="IPR035996">
    <property type="entry name" value="4pyrrol_Methylase_sf"/>
</dbReference>
<dbReference type="Proteomes" id="UP000095767">
    <property type="component" value="Unassembled WGS sequence"/>
</dbReference>
<dbReference type="Gene3D" id="3.30.950.10">
    <property type="entry name" value="Methyltransferase, Cobalt-precorrin-4 Transmethylase, Domain 2"/>
    <property type="match status" value="1"/>
</dbReference>
<dbReference type="InterPro" id="IPR014776">
    <property type="entry name" value="4pyrrole_Mease_sub2"/>
</dbReference>
<evidence type="ECO:0000256" key="9">
    <source>
        <dbReference type="SAM" id="MobiDB-lite"/>
    </source>
</evidence>
<dbReference type="SUPFAM" id="SSF53790">
    <property type="entry name" value="Tetrapyrrole methylase"/>
    <property type="match status" value="2"/>
</dbReference>
<dbReference type="Gene3D" id="3.40.1010.10">
    <property type="entry name" value="Cobalt-precorrin-4 Transmethylase, Domain 1"/>
    <property type="match status" value="2"/>
</dbReference>
<proteinExistence type="inferred from homology"/>
<dbReference type="NCBIfam" id="TIGR00522">
    <property type="entry name" value="dph5"/>
    <property type="match status" value="1"/>
</dbReference>
<evidence type="ECO:0000256" key="1">
    <source>
        <dbReference type="ARBA" id="ARBA00004006"/>
    </source>
</evidence>
<sequence>MMEVACFSPVLSPLVSVPSCGRGPRGRAALLRLRPPSAASLGPLACGAVVGRGRWRLAAAAEPQAMQEQPARTEVSDEAGRAGASEASSKLLLVVGGTGGVGQLVVASLLSRNIKSRLLLRDPEKAVSLFGKQDESVLQVHLELQHSVFLPRCSREKENTIFSDLSESDSCKSADTEYIFHDRYPCLSPRYFCTPLRPMLHRILIFVLKKLWYAFFSIMNLFGVLKYKKMGEDFVRNSGIPFTIIRPGRLTDGPYTSYDLNTLLKATAGERRAVVIGKGDKLVGEVSRLVVAEACIQALDIESTEGQIYEINSVKGEGPGTDPEKWKELFSSMLYIVGLGLGDERGVTVRGLDAVRRCARVYMEAYTALLTLGADGDPSPRLAKLEKLYGKEVTVAGRGMIEEERGDQVLREAAASDVAFLVVGYPFGSDEGFRRSAHTDLVVRAKKLGVEVKVIDGASVLNAVGVCGLQLHRYGAAITIPFLPETYTSDYFYQAIVNNRWLGLHTLCLLAAMLYIVGLGLGDERDITVRGLDAVRSCSKVYMEAYTSLLSLGLDPAALANLEKLYGKEITVADREMVEERVDQVLLEAADTDVAFLVVGDPFGGKKVYEPPRFMTVNTAISQLLEVEEARGGSDRLLPAYGKDTLCIGVARLGSDDQKIVAGPMEKLLDVDFGPPLHCLIIVGETHPVEEEMLEFYKM</sequence>
<dbReference type="CDD" id="cd11647">
    <property type="entry name" value="DHP5_DphB"/>
    <property type="match status" value="1"/>
</dbReference>
<evidence type="ECO:0000256" key="6">
    <source>
        <dbReference type="ARBA" id="ARBA00022679"/>
    </source>
</evidence>
<dbReference type="GO" id="GO:0141133">
    <property type="term" value="F:diphthine methyl ester synthase activity"/>
    <property type="evidence" value="ECO:0007669"/>
    <property type="project" value="UniProtKB-EC"/>
</dbReference>
<dbReference type="GO" id="GO:0032259">
    <property type="term" value="P:methylation"/>
    <property type="evidence" value="ECO:0007669"/>
    <property type="project" value="UniProtKB-KW"/>
</dbReference>
<evidence type="ECO:0000259" key="12">
    <source>
        <dbReference type="Pfam" id="PF13460"/>
    </source>
</evidence>
<dbReference type="STRING" id="888268.A0A1E5UVA9"/>
<keyword evidence="10" id="KW-0472">Membrane</keyword>
<feature type="domain" description="Tetrapyrrole methylase" evidence="11">
    <location>
        <begin position="333"/>
        <end position="466"/>
    </location>
</feature>
<dbReference type="EC" id="2.1.1.314" evidence="4"/>
<keyword evidence="5" id="KW-0489">Methyltransferase</keyword>
<dbReference type="GO" id="GO:0017183">
    <property type="term" value="P:protein histidyl modification to diphthamide"/>
    <property type="evidence" value="ECO:0007669"/>
    <property type="project" value="UniProtKB-UniPathway"/>
</dbReference>
<comment type="pathway">
    <text evidence="2">Protein modification; peptidyl-diphthamide biosynthesis.</text>
</comment>
<keyword evidence="14" id="KW-1185">Reference proteome</keyword>
<feature type="transmembrane region" description="Helical" evidence="10">
    <location>
        <begin position="203"/>
        <end position="225"/>
    </location>
</feature>
<evidence type="ECO:0000256" key="2">
    <source>
        <dbReference type="ARBA" id="ARBA00005156"/>
    </source>
</evidence>
<comment type="caution">
    <text evidence="13">The sequence shown here is derived from an EMBL/GenBank/DDBJ whole genome shotgun (WGS) entry which is preliminary data.</text>
</comment>
<protein>
    <recommendedName>
        <fullName evidence="4">diphthine methyl ester synthase</fullName>
        <ecNumber evidence="4">2.1.1.314</ecNumber>
    </recommendedName>
</protein>
<organism evidence="13 14">
    <name type="scientific">Dichanthelium oligosanthes</name>
    <dbReference type="NCBI Taxonomy" id="888268"/>
    <lineage>
        <taxon>Eukaryota</taxon>
        <taxon>Viridiplantae</taxon>
        <taxon>Streptophyta</taxon>
        <taxon>Embryophyta</taxon>
        <taxon>Tracheophyta</taxon>
        <taxon>Spermatophyta</taxon>
        <taxon>Magnoliopsida</taxon>
        <taxon>Liliopsida</taxon>
        <taxon>Poales</taxon>
        <taxon>Poaceae</taxon>
        <taxon>PACMAD clade</taxon>
        <taxon>Panicoideae</taxon>
        <taxon>Panicodae</taxon>
        <taxon>Paniceae</taxon>
        <taxon>Dichantheliinae</taxon>
        <taxon>Dichanthelium</taxon>
    </lineage>
</organism>
<dbReference type="InterPro" id="IPR014777">
    <property type="entry name" value="4pyrrole_Mease_sub1"/>
</dbReference>
<feature type="region of interest" description="Disordered" evidence="9">
    <location>
        <begin position="61"/>
        <end position="80"/>
    </location>
</feature>
<dbReference type="AlphaFoldDB" id="A0A1E5UVA9"/>
<dbReference type="Pfam" id="PF00590">
    <property type="entry name" value="TP_methylase"/>
    <property type="match status" value="2"/>
</dbReference>
<evidence type="ECO:0000256" key="8">
    <source>
        <dbReference type="ARBA" id="ARBA00048752"/>
    </source>
</evidence>
<dbReference type="InterPro" id="IPR016040">
    <property type="entry name" value="NAD(P)-bd_dom"/>
</dbReference>
<evidence type="ECO:0000259" key="11">
    <source>
        <dbReference type="Pfam" id="PF00590"/>
    </source>
</evidence>
<dbReference type="EMBL" id="LWDX02061890">
    <property type="protein sequence ID" value="OEL16819.1"/>
    <property type="molecule type" value="Genomic_DNA"/>
</dbReference>
<dbReference type="UniPathway" id="UPA00559"/>
<comment type="catalytic activity">
    <reaction evidence="8">
        <text>2-[(3S)-amino-3-carboxypropyl]-L-histidyl-[translation elongation factor 2] + 4 S-adenosyl-L-methionine = diphthine methyl ester-[translation elongation factor 2] + 4 S-adenosyl-L-homocysteine + 3 H(+)</text>
        <dbReference type="Rhea" id="RHEA:42652"/>
        <dbReference type="Rhea" id="RHEA-COMP:9749"/>
        <dbReference type="Rhea" id="RHEA-COMP:10173"/>
        <dbReference type="ChEBI" id="CHEBI:15378"/>
        <dbReference type="ChEBI" id="CHEBI:57856"/>
        <dbReference type="ChEBI" id="CHEBI:59789"/>
        <dbReference type="ChEBI" id="CHEBI:73995"/>
        <dbReference type="ChEBI" id="CHEBI:79005"/>
        <dbReference type="EC" id="2.1.1.314"/>
    </reaction>
</comment>
<comment type="function">
    <text evidence="1">S-adenosyl-L-methionine-dependent methyltransferase that catalyzes four methylations of the modified target histidine residue in translation elongation factor 2 (EF-2), to form an intermediate called diphthine methyl ester. The four successive methylation reactions represent the second step of diphthamide biosynthesis.</text>
</comment>
<name>A0A1E5UVA9_9POAL</name>
<feature type="transmembrane region" description="Helical" evidence="10">
    <location>
        <begin position="501"/>
        <end position="521"/>
    </location>
</feature>
<feature type="compositionally biased region" description="Low complexity" evidence="9">
    <location>
        <begin position="61"/>
        <end position="70"/>
    </location>
</feature>
<evidence type="ECO:0000256" key="4">
    <source>
        <dbReference type="ARBA" id="ARBA00011927"/>
    </source>
</evidence>
<dbReference type="PANTHER" id="PTHR10882">
    <property type="entry name" value="DIPHTHINE SYNTHASE"/>
    <property type="match status" value="1"/>
</dbReference>
<evidence type="ECO:0000256" key="3">
    <source>
        <dbReference type="ARBA" id="ARBA00006729"/>
    </source>
</evidence>
<dbReference type="PANTHER" id="PTHR10882:SF0">
    <property type="entry name" value="DIPHTHINE METHYL ESTER SYNTHASE"/>
    <property type="match status" value="1"/>
</dbReference>
<dbReference type="InterPro" id="IPR000878">
    <property type="entry name" value="4pyrrol_Mease"/>
</dbReference>
<dbReference type="SUPFAM" id="SSF51735">
    <property type="entry name" value="NAD(P)-binding Rossmann-fold domains"/>
    <property type="match status" value="1"/>
</dbReference>
<comment type="similarity">
    <text evidence="3">Belongs to the diphthine synthase family.</text>
</comment>
<evidence type="ECO:0000313" key="14">
    <source>
        <dbReference type="Proteomes" id="UP000095767"/>
    </source>
</evidence>
<feature type="domain" description="Tetrapyrrole methylase" evidence="11">
    <location>
        <begin position="513"/>
        <end position="604"/>
    </location>
</feature>
<dbReference type="Pfam" id="PF13460">
    <property type="entry name" value="NAD_binding_10"/>
    <property type="match status" value="1"/>
</dbReference>
<evidence type="ECO:0000256" key="7">
    <source>
        <dbReference type="ARBA" id="ARBA00022691"/>
    </source>
</evidence>
<keyword evidence="7" id="KW-0949">S-adenosyl-L-methionine</keyword>
<dbReference type="InterPro" id="IPR036291">
    <property type="entry name" value="NAD(P)-bd_dom_sf"/>
</dbReference>
<gene>
    <name evidence="13" type="ORF">BAE44_0022161</name>
</gene>
<keyword evidence="10" id="KW-1133">Transmembrane helix</keyword>
<dbReference type="InterPro" id="IPR004551">
    <property type="entry name" value="Dphthn_synthase"/>
</dbReference>
<reference evidence="13 14" key="1">
    <citation type="submission" date="2016-09" db="EMBL/GenBank/DDBJ databases">
        <title>The draft genome of Dichanthelium oligosanthes: A C3 panicoid grass species.</title>
        <authorList>
            <person name="Studer A.J."/>
            <person name="Schnable J.C."/>
            <person name="Brutnell T.P."/>
        </authorList>
    </citation>
    <scope>NUCLEOTIDE SEQUENCE [LARGE SCALE GENOMIC DNA]</scope>
    <source>
        <strain evidence="14">cv. Kellogg 1175</strain>
        <tissue evidence="13">Leaf</tissue>
    </source>
</reference>
<keyword evidence="6" id="KW-0808">Transferase</keyword>
<feature type="domain" description="NAD(P)-binding" evidence="12">
    <location>
        <begin position="220"/>
        <end position="300"/>
    </location>
</feature>
<evidence type="ECO:0000313" key="13">
    <source>
        <dbReference type="EMBL" id="OEL16819.1"/>
    </source>
</evidence>
<evidence type="ECO:0000256" key="10">
    <source>
        <dbReference type="SAM" id="Phobius"/>
    </source>
</evidence>
<keyword evidence="10" id="KW-0812">Transmembrane</keyword>